<evidence type="ECO:0000256" key="7">
    <source>
        <dbReference type="SAM" id="MobiDB-lite"/>
    </source>
</evidence>
<dbReference type="GO" id="GO:0003341">
    <property type="term" value="P:cilium movement"/>
    <property type="evidence" value="ECO:0007669"/>
    <property type="project" value="TreeGrafter"/>
</dbReference>
<keyword evidence="6" id="KW-0206">Cytoskeleton</keyword>
<keyword evidence="3" id="KW-0436">Ligase</keyword>
<dbReference type="Pfam" id="PF03133">
    <property type="entry name" value="TTL"/>
    <property type="match status" value="1"/>
</dbReference>
<evidence type="ECO:0000256" key="6">
    <source>
        <dbReference type="ARBA" id="ARBA00023212"/>
    </source>
</evidence>
<dbReference type="InterPro" id="IPR051437">
    <property type="entry name" value="TTLL_monoglycylase"/>
</dbReference>
<accession>A0A0K8T169</accession>
<sequence>REAPRRVMSATGSSPEPDRSTPSPEGEPPPDDDGGDFLSQPPDVGGPVSSTPEPTSAAATVDTILEEDEEEGSSAQVQRSEGVEDNKENERVAKGRRRERGEKKCERDGRRRRKEDWVENGGQRRRRTRRPSSSASASSSTVASSPYNISAERMKELRDIVEKAAQNQKTFTILGRYPSIRDALKSRGWVQNFDLNKLMSGRPRQLEDNVAVLARLQSADESERLFVSRLLRHTPISFLWATSENIDWNTLCKNTLVSRFPRVYFTTKVGICTYLQHSHWFCEEGVSFTKFPRCYNISNGDDLDIFVRDFRITACLGLLKKLIQEVDEDKDIFSDTGKIPLKAVEFAVKRCWEVVAKEEHEDIDGVTEEQVWDHQWDQFLTHYYQFVHDNLKFIDAVPTQIHEMYACAKVALESIAPHWPQLHMDGTNDLWIVKPGAKSRGRGILVFNKLEDIVSRVSTFNSNEVRFVVQKYIERPLLIYNTKFDIRQWFLVTSVYPLTIWMYKESYLRFCSQLFSLTNMHESVHLSNNAIQCKYKNTQKRDRALPDENMWDCYTFKTYLRTIGFSDSWETVIYSGMRESITGALLAAQEHMEHRRNCFELYGADFMLTEDLVPWLIEINSSPCMSPTTSVTARMCSQCLEDVIRVVIDKRIDKDADTGMFELAYRQQVSNPQPYMGMNLTVKGNRIARAQGTKPNRTSKSDPTDVADRETTSSPIVREAIKRLSDELDGRRDSVGDDSGCSSSGNDSRLNTTSSGGSSSGFSEGSSGFSSRSFSSTRSPATYKKHSCIRRTGSISQAVARYKSRNFEEISRRLRLQSSNLRFKTVHLPQSAELFDWKKRVEQTRADCKRVFMKMTEKKEPKPRKEKMDRASRCLPEGKLTLPEIKNSPKKEINNNSIINGVANVSNGIITKREINNNTIMPPTLAKFNIIPPHHISSLIA</sequence>
<evidence type="ECO:0008006" key="9">
    <source>
        <dbReference type="Google" id="ProtNLM"/>
    </source>
</evidence>
<evidence type="ECO:0000256" key="4">
    <source>
        <dbReference type="ARBA" id="ARBA00022741"/>
    </source>
</evidence>
<dbReference type="InterPro" id="IPR004344">
    <property type="entry name" value="TTL/TTLL_fam"/>
</dbReference>
<dbReference type="GO" id="GO:0005524">
    <property type="term" value="F:ATP binding"/>
    <property type="evidence" value="ECO:0007669"/>
    <property type="project" value="UniProtKB-KW"/>
</dbReference>
<keyword evidence="5" id="KW-0067">ATP-binding</keyword>
<protein>
    <recommendedName>
        <fullName evidence="9">Tubulin glycylase 3A</fullName>
    </recommendedName>
</protein>
<feature type="compositionally biased region" description="Low complexity" evidence="7">
    <location>
        <begin position="131"/>
        <end position="146"/>
    </location>
</feature>
<dbReference type="GO" id="GO:0060271">
    <property type="term" value="P:cilium assembly"/>
    <property type="evidence" value="ECO:0007669"/>
    <property type="project" value="TreeGrafter"/>
</dbReference>
<evidence type="ECO:0000313" key="8">
    <source>
        <dbReference type="EMBL" id="JAG59282.1"/>
    </source>
</evidence>
<dbReference type="AlphaFoldDB" id="A0A0K8T169"/>
<dbReference type="Gene3D" id="3.30.470.20">
    <property type="entry name" value="ATP-grasp fold, B domain"/>
    <property type="match status" value="1"/>
</dbReference>
<organism evidence="8">
    <name type="scientific">Lygus hesperus</name>
    <name type="common">Western plant bug</name>
    <dbReference type="NCBI Taxonomy" id="30085"/>
    <lineage>
        <taxon>Eukaryota</taxon>
        <taxon>Metazoa</taxon>
        <taxon>Ecdysozoa</taxon>
        <taxon>Arthropoda</taxon>
        <taxon>Hexapoda</taxon>
        <taxon>Insecta</taxon>
        <taxon>Pterygota</taxon>
        <taxon>Neoptera</taxon>
        <taxon>Paraneoptera</taxon>
        <taxon>Hemiptera</taxon>
        <taxon>Heteroptera</taxon>
        <taxon>Panheteroptera</taxon>
        <taxon>Cimicomorpha</taxon>
        <taxon>Miridae</taxon>
        <taxon>Mirini</taxon>
        <taxon>Lygus</taxon>
    </lineage>
</organism>
<keyword evidence="2" id="KW-0963">Cytoplasm</keyword>
<dbReference type="EMBL" id="GBRD01006539">
    <property type="protein sequence ID" value="JAG59282.1"/>
    <property type="molecule type" value="Transcribed_RNA"/>
</dbReference>
<dbReference type="FunFam" id="3.30.470.20:FF:000032">
    <property type="entry name" value="tubulin monoglycylase TTLL3 isoform X2"/>
    <property type="match status" value="1"/>
</dbReference>
<feature type="compositionally biased region" description="Basic and acidic residues" evidence="7">
    <location>
        <begin position="719"/>
        <end position="735"/>
    </location>
</feature>
<dbReference type="PANTHER" id="PTHR45870">
    <property type="entry name" value="TUBULIN MONOGLYCYLASE TTLL3"/>
    <property type="match status" value="1"/>
</dbReference>
<feature type="compositionally biased region" description="Basic and acidic residues" evidence="7">
    <location>
        <begin position="699"/>
        <end position="711"/>
    </location>
</feature>
<dbReference type="PANTHER" id="PTHR45870:SF2">
    <property type="entry name" value="TUBULIN MONOGLYCYLASE TTLL3"/>
    <property type="match status" value="1"/>
</dbReference>
<feature type="compositionally biased region" description="Basic and acidic residues" evidence="7">
    <location>
        <begin position="81"/>
        <end position="117"/>
    </location>
</feature>
<evidence type="ECO:0000256" key="5">
    <source>
        <dbReference type="ARBA" id="ARBA00022840"/>
    </source>
</evidence>
<dbReference type="GO" id="GO:0070736">
    <property type="term" value="F:protein-glycine ligase activity, initiating"/>
    <property type="evidence" value="ECO:0007669"/>
    <property type="project" value="TreeGrafter"/>
</dbReference>
<feature type="non-terminal residue" evidence="8">
    <location>
        <position position="1"/>
    </location>
</feature>
<comment type="subcellular location">
    <subcellularLocation>
        <location evidence="1">Cytoplasm</location>
        <location evidence="1">Cytoskeleton</location>
    </subcellularLocation>
</comment>
<name>A0A0K8T169_LYGHE</name>
<evidence type="ECO:0000256" key="2">
    <source>
        <dbReference type="ARBA" id="ARBA00022490"/>
    </source>
</evidence>
<dbReference type="SUPFAM" id="SSF56059">
    <property type="entry name" value="Glutathione synthetase ATP-binding domain-like"/>
    <property type="match status" value="1"/>
</dbReference>
<feature type="compositionally biased region" description="Low complexity" evidence="7">
    <location>
        <begin position="737"/>
        <end position="779"/>
    </location>
</feature>
<feature type="compositionally biased region" description="Polar residues" evidence="7">
    <location>
        <begin position="48"/>
        <end position="58"/>
    </location>
</feature>
<dbReference type="GO" id="GO:0005930">
    <property type="term" value="C:axoneme"/>
    <property type="evidence" value="ECO:0007669"/>
    <property type="project" value="TreeGrafter"/>
</dbReference>
<dbReference type="GO" id="GO:0015630">
    <property type="term" value="C:microtubule cytoskeleton"/>
    <property type="evidence" value="ECO:0007669"/>
    <property type="project" value="TreeGrafter"/>
</dbReference>
<reference evidence="8" key="1">
    <citation type="submission" date="2014-09" db="EMBL/GenBank/DDBJ databases">
        <authorList>
            <person name="Magalhaes I.L.F."/>
            <person name="Oliveira U."/>
            <person name="Santos F.R."/>
            <person name="Vidigal T.H.D.A."/>
            <person name="Brescovit A.D."/>
            <person name="Santos A.J."/>
        </authorList>
    </citation>
    <scope>NUCLEOTIDE SEQUENCE</scope>
</reference>
<keyword evidence="4" id="KW-0547">Nucleotide-binding</keyword>
<feature type="region of interest" description="Disordered" evidence="7">
    <location>
        <begin position="1"/>
        <end position="149"/>
    </location>
</feature>
<feature type="region of interest" description="Disordered" evidence="7">
    <location>
        <begin position="689"/>
        <end position="785"/>
    </location>
</feature>
<evidence type="ECO:0000256" key="1">
    <source>
        <dbReference type="ARBA" id="ARBA00004245"/>
    </source>
</evidence>
<proteinExistence type="predicted"/>
<evidence type="ECO:0000256" key="3">
    <source>
        <dbReference type="ARBA" id="ARBA00022598"/>
    </source>
</evidence>
<dbReference type="PROSITE" id="PS51221">
    <property type="entry name" value="TTL"/>
    <property type="match status" value="1"/>
</dbReference>